<dbReference type="Pfam" id="PF01420">
    <property type="entry name" value="Methylase_S"/>
    <property type="match status" value="1"/>
</dbReference>
<keyword evidence="5" id="KW-0378">Hydrolase</keyword>
<comment type="caution">
    <text evidence="5">The sequence shown here is derived from an EMBL/GenBank/DDBJ whole genome shotgun (WGS) entry which is preliminary data.</text>
</comment>
<dbReference type="RefSeq" id="WP_377342007.1">
    <property type="nucleotide sequence ID" value="NZ_JBHLUE010000019.1"/>
</dbReference>
<keyword evidence="3" id="KW-0238">DNA-binding</keyword>
<name>A0ABV6P3R1_9ACTN</name>
<dbReference type="EMBL" id="JBHLUE010000019">
    <property type="protein sequence ID" value="MFC0566918.1"/>
    <property type="molecule type" value="Genomic_DNA"/>
</dbReference>
<reference evidence="5 6" key="1">
    <citation type="submission" date="2024-09" db="EMBL/GenBank/DDBJ databases">
        <authorList>
            <person name="Sun Q."/>
            <person name="Mori K."/>
        </authorList>
    </citation>
    <scope>NUCLEOTIDE SEQUENCE [LARGE SCALE GENOMIC DNA]</scope>
    <source>
        <strain evidence="5 6">TBRC 2205</strain>
    </source>
</reference>
<evidence type="ECO:0000313" key="6">
    <source>
        <dbReference type="Proteomes" id="UP001589894"/>
    </source>
</evidence>
<dbReference type="InterPro" id="IPR044946">
    <property type="entry name" value="Restrct_endonuc_typeI_TRD_sf"/>
</dbReference>
<dbReference type="Gene3D" id="3.90.220.20">
    <property type="entry name" value="DNA methylase specificity domains"/>
    <property type="match status" value="2"/>
</dbReference>
<organism evidence="5 6">
    <name type="scientific">Plantactinospora siamensis</name>
    <dbReference type="NCBI Taxonomy" id="555372"/>
    <lineage>
        <taxon>Bacteria</taxon>
        <taxon>Bacillati</taxon>
        <taxon>Actinomycetota</taxon>
        <taxon>Actinomycetes</taxon>
        <taxon>Micromonosporales</taxon>
        <taxon>Micromonosporaceae</taxon>
        <taxon>Plantactinospora</taxon>
    </lineage>
</organism>
<dbReference type="Proteomes" id="UP001589894">
    <property type="component" value="Unassembled WGS sequence"/>
</dbReference>
<evidence type="ECO:0000256" key="1">
    <source>
        <dbReference type="ARBA" id="ARBA00010923"/>
    </source>
</evidence>
<evidence type="ECO:0000313" key="5">
    <source>
        <dbReference type="EMBL" id="MFC0566918.1"/>
    </source>
</evidence>
<dbReference type="GO" id="GO:0004519">
    <property type="term" value="F:endonuclease activity"/>
    <property type="evidence" value="ECO:0007669"/>
    <property type="project" value="UniProtKB-KW"/>
</dbReference>
<keyword evidence="5" id="KW-0540">Nuclease</keyword>
<proteinExistence type="inferred from homology"/>
<dbReference type="PANTHER" id="PTHR30408:SF12">
    <property type="entry name" value="TYPE I RESTRICTION ENZYME MJAVIII SPECIFICITY SUBUNIT"/>
    <property type="match status" value="1"/>
</dbReference>
<evidence type="ECO:0000259" key="4">
    <source>
        <dbReference type="Pfam" id="PF01420"/>
    </source>
</evidence>
<keyword evidence="5" id="KW-0255">Endonuclease</keyword>
<dbReference type="GO" id="GO:0016787">
    <property type="term" value="F:hydrolase activity"/>
    <property type="evidence" value="ECO:0007669"/>
    <property type="project" value="UniProtKB-KW"/>
</dbReference>
<dbReference type="EC" id="3.1.21.-" evidence="5"/>
<evidence type="ECO:0000256" key="3">
    <source>
        <dbReference type="ARBA" id="ARBA00023125"/>
    </source>
</evidence>
<dbReference type="InterPro" id="IPR052021">
    <property type="entry name" value="Type-I_RS_S_subunit"/>
</dbReference>
<gene>
    <name evidence="5" type="ORF">ACFFHU_22605</name>
</gene>
<dbReference type="SUPFAM" id="SSF116734">
    <property type="entry name" value="DNA methylase specificity domain"/>
    <property type="match status" value="2"/>
</dbReference>
<dbReference type="InterPro" id="IPR000055">
    <property type="entry name" value="Restrct_endonuc_typeI_TRD"/>
</dbReference>
<accession>A0ABV6P3R1</accession>
<feature type="domain" description="Type I restriction modification DNA specificity" evidence="4">
    <location>
        <begin position="3"/>
        <end position="177"/>
    </location>
</feature>
<keyword evidence="2" id="KW-0680">Restriction system</keyword>
<evidence type="ECO:0000256" key="2">
    <source>
        <dbReference type="ARBA" id="ARBA00022747"/>
    </source>
</evidence>
<dbReference type="PANTHER" id="PTHR30408">
    <property type="entry name" value="TYPE-1 RESTRICTION ENZYME ECOKI SPECIFICITY PROTEIN"/>
    <property type="match status" value="1"/>
</dbReference>
<protein>
    <submittedName>
        <fullName evidence="5">Restriction endonuclease subunit S</fullName>
        <ecNumber evidence="5">3.1.21.-</ecNumber>
    </submittedName>
</protein>
<sequence length="420" mass="46741">MTWAQTRLKDLCVDAGQYGLNISADSYVETGTRLIRTSDIEQDGSLRSAGVYVNLPLEPRHTLQYGDLLLSRSGTLGRSFLTPAAAERATFAGYLVRFRPRQDVEPRFLAYAAASLPFQDAVRADAVTSTIQNFNAERYANIPLPSPSLGAQRRIADFLDAELGRLRKISERRTRQIKALLERELAAIAAALSGSDNATAERRDTGWSWLPSIPADWATGPVYAYFDVLLGKMLNPERAAGRHPRPYLRNANVHWYQVNVDDLAEMSFEPEERPRYLVRKGDLLVCEGGAGVAEAAVWDGSVEECYYQKSLHRVRPRQHVPVEWLMYWLRLAKEVGVFASGGNLATIPHLTGEQLREHRIPIPPDGSWRVARLTEEVQSVHRLVASLRSGNSLLLERQQALITAAVTGQIDVTTARGVAV</sequence>
<comment type="similarity">
    <text evidence="1">Belongs to the type-I restriction system S methylase family.</text>
</comment>
<keyword evidence="6" id="KW-1185">Reference proteome</keyword>